<evidence type="ECO:0000256" key="1">
    <source>
        <dbReference type="SAM" id="MobiDB-lite"/>
    </source>
</evidence>
<accession>A0A7J6VYR5</accession>
<name>A0A7J6VYR5_THATH</name>
<protein>
    <submittedName>
        <fullName evidence="2">Uncharacterized protein</fullName>
    </submittedName>
</protein>
<feature type="region of interest" description="Disordered" evidence="1">
    <location>
        <begin position="289"/>
        <end position="312"/>
    </location>
</feature>
<evidence type="ECO:0000313" key="3">
    <source>
        <dbReference type="Proteomes" id="UP000554482"/>
    </source>
</evidence>
<sequence length="425" mass="49391">MIPKKNVLFSKSYDSTFAKVYCLQEGTTLVKETDIWKNCSFLASSHDGWILFLSENGKNLFYLHVERWKCLKLNPPLPDSLSPSQCMVMHNGWTAYFSDEPSSPNNKIILMGLVQYYHSRKQELIILSLEPHKRRKWLILRIDNNMSAELENGVYNITVIEGVISGPVFLLLNDEEHICWVSSGYKLQVLTLKSFREVRISKFEDGELPVNIVVRPRRQDYLYLYQYREEFNEPPLIVRVHLPDLKVSCIHHFPATFYMPEYKAGYADDDGWSEDGEGEKEFVQIEYGVQDTNFKETSDEEESEGSEDEENEMIVTHEEYIEENANNKERIEESINKEERNEEIVIGERNEKKEMSESSSNVDVRVKSEASNAGFFASSFGHHIVNYHPTEGKAWWQLLEPHQRCRDSFAFFSFNIHDSDASSSA</sequence>
<comment type="caution">
    <text evidence="2">The sequence shown here is derived from an EMBL/GenBank/DDBJ whole genome shotgun (WGS) entry which is preliminary data.</text>
</comment>
<organism evidence="2 3">
    <name type="scientific">Thalictrum thalictroides</name>
    <name type="common">Rue-anemone</name>
    <name type="synonym">Anemone thalictroides</name>
    <dbReference type="NCBI Taxonomy" id="46969"/>
    <lineage>
        <taxon>Eukaryota</taxon>
        <taxon>Viridiplantae</taxon>
        <taxon>Streptophyta</taxon>
        <taxon>Embryophyta</taxon>
        <taxon>Tracheophyta</taxon>
        <taxon>Spermatophyta</taxon>
        <taxon>Magnoliopsida</taxon>
        <taxon>Ranunculales</taxon>
        <taxon>Ranunculaceae</taxon>
        <taxon>Thalictroideae</taxon>
        <taxon>Thalictrum</taxon>
    </lineage>
</organism>
<gene>
    <name evidence="2" type="ORF">FRX31_021094</name>
</gene>
<dbReference type="AlphaFoldDB" id="A0A7J6VYR5"/>
<reference evidence="2 3" key="1">
    <citation type="submission" date="2020-06" db="EMBL/GenBank/DDBJ databases">
        <title>Transcriptomic and genomic resources for Thalictrum thalictroides and T. hernandezii: Facilitating candidate gene discovery in an emerging model plant lineage.</title>
        <authorList>
            <person name="Arias T."/>
            <person name="Riano-Pachon D.M."/>
            <person name="Di Stilio V.S."/>
        </authorList>
    </citation>
    <scope>NUCLEOTIDE SEQUENCE [LARGE SCALE GENOMIC DNA]</scope>
    <source>
        <strain evidence="3">cv. WT478/WT964</strain>
        <tissue evidence="2">Leaves</tissue>
    </source>
</reference>
<keyword evidence="3" id="KW-1185">Reference proteome</keyword>
<dbReference type="Proteomes" id="UP000554482">
    <property type="component" value="Unassembled WGS sequence"/>
</dbReference>
<dbReference type="EMBL" id="JABWDY010025627">
    <property type="protein sequence ID" value="KAF5189320.1"/>
    <property type="molecule type" value="Genomic_DNA"/>
</dbReference>
<proteinExistence type="predicted"/>
<evidence type="ECO:0000313" key="2">
    <source>
        <dbReference type="EMBL" id="KAF5189320.1"/>
    </source>
</evidence>
<feature type="compositionally biased region" description="Acidic residues" evidence="1">
    <location>
        <begin position="298"/>
        <end position="312"/>
    </location>
</feature>